<dbReference type="Proteomes" id="UP001055200">
    <property type="component" value="Chromosome"/>
</dbReference>
<evidence type="ECO:0000313" key="7">
    <source>
        <dbReference type="EMBL" id="ULN51798.1"/>
    </source>
</evidence>
<protein>
    <submittedName>
        <fullName evidence="7">ABC transporter substrate-binding protein</fullName>
    </submittedName>
</protein>
<dbReference type="RefSeq" id="WP_240170080.1">
    <property type="nucleotide sequence ID" value="NZ_CP092365.1"/>
</dbReference>
<dbReference type="InterPro" id="IPR051313">
    <property type="entry name" value="Bact_iron-sidero_bind"/>
</dbReference>
<evidence type="ECO:0000313" key="8">
    <source>
        <dbReference type="Proteomes" id="UP001055200"/>
    </source>
</evidence>
<organism evidence="7 8">
    <name type="scientific">Mycolicibacillus parakoreensis</name>
    <dbReference type="NCBI Taxonomy" id="1069221"/>
    <lineage>
        <taxon>Bacteria</taxon>
        <taxon>Bacillati</taxon>
        <taxon>Actinomycetota</taxon>
        <taxon>Actinomycetes</taxon>
        <taxon>Mycobacteriales</taxon>
        <taxon>Mycobacteriaceae</taxon>
        <taxon>Mycolicibacillus</taxon>
    </lineage>
</organism>
<gene>
    <name evidence="7" type="ORF">MIU77_12985</name>
</gene>
<evidence type="ECO:0000256" key="3">
    <source>
        <dbReference type="ARBA" id="ARBA00022448"/>
    </source>
</evidence>
<evidence type="ECO:0000256" key="2">
    <source>
        <dbReference type="ARBA" id="ARBA00008814"/>
    </source>
</evidence>
<dbReference type="PROSITE" id="PS50983">
    <property type="entry name" value="FE_B12_PBP"/>
    <property type="match status" value="1"/>
</dbReference>
<keyword evidence="3" id="KW-0813">Transport</keyword>
<evidence type="ECO:0000259" key="6">
    <source>
        <dbReference type="PROSITE" id="PS50983"/>
    </source>
</evidence>
<dbReference type="EMBL" id="CP092365">
    <property type="protein sequence ID" value="ULN51798.1"/>
    <property type="molecule type" value="Genomic_DNA"/>
</dbReference>
<sequence>MLSSGVPPGVVASTTAMVTGLAVVFGAGCTSEDTAAPTESVITSTTTIAGAGVLGNQRRPDESCAAEPAPADPGPSPRAVANAEGVDPQTVEVPADPHRIVALATDHLDALCALGLQSRLVGVGLPAPSYLGTVVHDAAGVGPRDTPDVAAIEAADPELILGSAQPTPQVYGELAAIAPTVFTEAPGARWQAALRAVAAATGRGQTADALLDRFSEEAARRGAAADTAHYQGSIVQLTEDTVRVYGAVNFPASVFKAAGLDRPPAQRFTDTPFVEIAADADALDGDADLSVADADVVYVSFDSPAAKDRAPAVFDSPAWRALSATRDDRVFVVNNEVWQRGQGLVAAYGVLDDLQWVNAPIN</sequence>
<keyword evidence="4" id="KW-0732">Signal</keyword>
<comment type="similarity">
    <text evidence="2">Belongs to the bacterial solute-binding protein 8 family.</text>
</comment>
<name>A0ABY3TVQ4_9MYCO</name>
<evidence type="ECO:0000256" key="1">
    <source>
        <dbReference type="ARBA" id="ARBA00004196"/>
    </source>
</evidence>
<comment type="subcellular location">
    <subcellularLocation>
        <location evidence="1">Cell envelope</location>
    </subcellularLocation>
</comment>
<feature type="domain" description="Fe/B12 periplasmic-binding" evidence="6">
    <location>
        <begin position="99"/>
        <end position="362"/>
    </location>
</feature>
<evidence type="ECO:0000256" key="4">
    <source>
        <dbReference type="ARBA" id="ARBA00022729"/>
    </source>
</evidence>
<evidence type="ECO:0000256" key="5">
    <source>
        <dbReference type="SAM" id="MobiDB-lite"/>
    </source>
</evidence>
<dbReference type="PANTHER" id="PTHR30532">
    <property type="entry name" value="IRON III DICITRATE-BINDING PERIPLASMIC PROTEIN"/>
    <property type="match status" value="1"/>
</dbReference>
<dbReference type="SUPFAM" id="SSF53807">
    <property type="entry name" value="Helical backbone' metal receptor"/>
    <property type="match status" value="1"/>
</dbReference>
<dbReference type="PANTHER" id="PTHR30532:SF25">
    <property type="entry name" value="IRON(III) DICITRATE-BINDING PERIPLASMIC PROTEIN"/>
    <property type="match status" value="1"/>
</dbReference>
<reference evidence="7" key="1">
    <citation type="submission" date="2022-08" db="EMBL/GenBank/DDBJ databases">
        <title>Complete genome sequence of 14 non-tuberculosis mycobacteria type-strains.</title>
        <authorList>
            <person name="Igarashi Y."/>
            <person name="Osugi A."/>
            <person name="Mitarai S."/>
        </authorList>
    </citation>
    <scope>NUCLEOTIDE SEQUENCE</scope>
    <source>
        <strain evidence="7">DSM 45575</strain>
    </source>
</reference>
<feature type="region of interest" description="Disordered" evidence="5">
    <location>
        <begin position="52"/>
        <end position="90"/>
    </location>
</feature>
<dbReference type="InterPro" id="IPR002491">
    <property type="entry name" value="ABC_transptr_periplasmic_BD"/>
</dbReference>
<dbReference type="Gene3D" id="3.40.50.1980">
    <property type="entry name" value="Nitrogenase molybdenum iron protein domain"/>
    <property type="match status" value="2"/>
</dbReference>
<accession>A0ABY3TVQ4</accession>
<proteinExistence type="inferred from homology"/>
<dbReference type="Pfam" id="PF01497">
    <property type="entry name" value="Peripla_BP_2"/>
    <property type="match status" value="1"/>
</dbReference>
<keyword evidence="8" id="KW-1185">Reference proteome</keyword>